<organism evidence="1">
    <name type="scientific">hydrothermal vent metagenome</name>
    <dbReference type="NCBI Taxonomy" id="652676"/>
    <lineage>
        <taxon>unclassified sequences</taxon>
        <taxon>metagenomes</taxon>
        <taxon>ecological metagenomes</taxon>
    </lineage>
</organism>
<protein>
    <submittedName>
        <fullName evidence="1">Uncharacterized protein</fullName>
    </submittedName>
</protein>
<reference evidence="1" key="1">
    <citation type="submission" date="2018-06" db="EMBL/GenBank/DDBJ databases">
        <authorList>
            <person name="Zhirakovskaya E."/>
        </authorList>
    </citation>
    <scope>NUCLEOTIDE SEQUENCE</scope>
</reference>
<proteinExistence type="predicted"/>
<dbReference type="AlphaFoldDB" id="A0A3B0Y435"/>
<evidence type="ECO:0000313" key="1">
    <source>
        <dbReference type="EMBL" id="VAW71163.1"/>
    </source>
</evidence>
<gene>
    <name evidence="1" type="ORF">MNBD_GAMMA12-1654</name>
</gene>
<accession>A0A3B0Y435</accession>
<sequence>MITISHTKPDELYICGSIEDLQNFVTNFSSLVERNSNEFKVKAKRIDPTPYDHALGYLDVRVTDGPIKISVISDFVLIEGSVNSMSSLSSFFDFDKSSHKGDHRHHEFFSGNEYIRSDSIPTVIGVG</sequence>
<dbReference type="EMBL" id="UOFL01000011">
    <property type="protein sequence ID" value="VAW71163.1"/>
    <property type="molecule type" value="Genomic_DNA"/>
</dbReference>
<name>A0A3B0Y435_9ZZZZ</name>